<protein>
    <submittedName>
        <fullName evidence="5">Cyclic nucleotide-binding/CBS:putative nucleotidyltransferase</fullName>
    </submittedName>
</protein>
<dbReference type="SMART" id="SM00116">
    <property type="entry name" value="CBS"/>
    <property type="match status" value="2"/>
</dbReference>
<dbReference type="InterPro" id="IPR018821">
    <property type="entry name" value="DUF294_put_nucleoTrafse_sb-bd"/>
</dbReference>
<dbReference type="Proteomes" id="UP000272627">
    <property type="component" value="Unassembled WGS sequence"/>
</dbReference>
<dbReference type="EMBL" id="RBOA01000200">
    <property type="protein sequence ID" value="RMM00836.1"/>
    <property type="molecule type" value="Genomic_DNA"/>
</dbReference>
<dbReference type="CDD" id="cd05401">
    <property type="entry name" value="NT_GlnE_GlnD_like"/>
    <property type="match status" value="1"/>
</dbReference>
<name>A0A3M3AL87_PSEA0</name>
<evidence type="ECO:0000313" key="6">
    <source>
        <dbReference type="Proteomes" id="UP000272627"/>
    </source>
</evidence>
<keyword evidence="5" id="KW-0808">Transferase</keyword>
<dbReference type="InterPro" id="IPR018490">
    <property type="entry name" value="cNMP-bd_dom_sf"/>
</dbReference>
<dbReference type="InterPro" id="IPR051257">
    <property type="entry name" value="Diverse_CBS-Domain"/>
</dbReference>
<organism evidence="5 6">
    <name type="scientific">Pseudomonas amygdali pv. eriobotryae</name>
    <dbReference type="NCBI Taxonomy" id="129137"/>
    <lineage>
        <taxon>Bacteria</taxon>
        <taxon>Pseudomonadati</taxon>
        <taxon>Pseudomonadota</taxon>
        <taxon>Gammaproteobacteria</taxon>
        <taxon>Pseudomonadales</taxon>
        <taxon>Pseudomonadaceae</taxon>
        <taxon>Pseudomonas</taxon>
        <taxon>Pseudomonas amygdali</taxon>
    </lineage>
</organism>
<keyword evidence="1 2" id="KW-0129">CBS domain</keyword>
<dbReference type="PANTHER" id="PTHR43080:SF2">
    <property type="entry name" value="CBS DOMAIN-CONTAINING PROTEIN"/>
    <property type="match status" value="1"/>
</dbReference>
<evidence type="ECO:0000259" key="3">
    <source>
        <dbReference type="PROSITE" id="PS50042"/>
    </source>
</evidence>
<evidence type="ECO:0000259" key="4">
    <source>
        <dbReference type="PROSITE" id="PS51371"/>
    </source>
</evidence>
<dbReference type="Gene3D" id="3.10.580.10">
    <property type="entry name" value="CBS-domain"/>
    <property type="match status" value="1"/>
</dbReference>
<accession>A0A3M3AL87</accession>
<dbReference type="Pfam" id="PF00027">
    <property type="entry name" value="cNMP_binding"/>
    <property type="match status" value="1"/>
</dbReference>
<dbReference type="Pfam" id="PF03445">
    <property type="entry name" value="DUF294"/>
    <property type="match status" value="1"/>
</dbReference>
<dbReference type="SUPFAM" id="SSF51206">
    <property type="entry name" value="cAMP-binding domain-like"/>
    <property type="match status" value="1"/>
</dbReference>
<dbReference type="Gene3D" id="2.60.120.10">
    <property type="entry name" value="Jelly Rolls"/>
    <property type="match status" value="1"/>
</dbReference>
<gene>
    <name evidence="5" type="ORF">ALQ86_05649</name>
</gene>
<feature type="domain" description="CBS" evidence="4">
    <location>
        <begin position="327"/>
        <end position="384"/>
    </location>
</feature>
<dbReference type="InterPro" id="IPR000595">
    <property type="entry name" value="cNMP-bd_dom"/>
</dbReference>
<dbReference type="SMART" id="SM00100">
    <property type="entry name" value="cNMP"/>
    <property type="match status" value="1"/>
</dbReference>
<dbReference type="PROSITE" id="PS50042">
    <property type="entry name" value="CNMP_BINDING_3"/>
    <property type="match status" value="1"/>
</dbReference>
<dbReference type="GO" id="GO:0008773">
    <property type="term" value="F:[protein-PII] uridylyltransferase activity"/>
    <property type="evidence" value="ECO:0007669"/>
    <property type="project" value="InterPro"/>
</dbReference>
<dbReference type="InterPro" id="IPR005105">
    <property type="entry name" value="GlnD_Uridyltrans_N"/>
</dbReference>
<dbReference type="InterPro" id="IPR046342">
    <property type="entry name" value="CBS_dom_sf"/>
</dbReference>
<feature type="domain" description="Cyclic nucleotide-binding" evidence="3">
    <location>
        <begin position="175"/>
        <end position="280"/>
    </location>
</feature>
<dbReference type="SUPFAM" id="SSF54631">
    <property type="entry name" value="CBS-domain pair"/>
    <property type="match status" value="1"/>
</dbReference>
<dbReference type="PANTHER" id="PTHR43080">
    <property type="entry name" value="CBS DOMAIN-CONTAINING PROTEIN CBSX3, MITOCHONDRIAL"/>
    <property type="match status" value="1"/>
</dbReference>
<dbReference type="Pfam" id="PF10335">
    <property type="entry name" value="DUF294_C"/>
    <property type="match status" value="1"/>
</dbReference>
<dbReference type="InterPro" id="IPR014710">
    <property type="entry name" value="RmlC-like_jellyroll"/>
</dbReference>
<dbReference type="AlphaFoldDB" id="A0A3M3AL87"/>
<evidence type="ECO:0000256" key="2">
    <source>
        <dbReference type="PROSITE-ProRule" id="PRU00703"/>
    </source>
</evidence>
<proteinExistence type="predicted"/>
<reference evidence="5 6" key="1">
    <citation type="submission" date="2018-08" db="EMBL/GenBank/DDBJ databases">
        <title>Recombination of ecologically and evolutionarily significant loci maintains genetic cohesion in the Pseudomonas syringae species complex.</title>
        <authorList>
            <person name="Dillon M."/>
            <person name="Thakur S."/>
            <person name="Almeida R.N.D."/>
            <person name="Weir B.S."/>
            <person name="Guttman D.S."/>
        </authorList>
    </citation>
    <scope>NUCLEOTIDE SEQUENCE [LARGE SCALE GENOMIC DNA]</scope>
    <source>
        <strain evidence="5 6">ICMP 8636</strain>
    </source>
</reference>
<dbReference type="InterPro" id="IPR000644">
    <property type="entry name" value="CBS_dom"/>
</dbReference>
<dbReference type="CDD" id="cd00038">
    <property type="entry name" value="CAP_ED"/>
    <property type="match status" value="1"/>
</dbReference>
<evidence type="ECO:0000313" key="5">
    <source>
        <dbReference type="EMBL" id="RMM00836.1"/>
    </source>
</evidence>
<dbReference type="Pfam" id="PF00571">
    <property type="entry name" value="CBS"/>
    <property type="match status" value="2"/>
</dbReference>
<dbReference type="PROSITE" id="PS51371">
    <property type="entry name" value="CBS"/>
    <property type="match status" value="2"/>
</dbReference>
<comment type="caution">
    <text evidence="5">The sequence shown here is derived from an EMBL/GenBank/DDBJ whole genome shotgun (WGS) entry which is preliminary data.</text>
</comment>
<evidence type="ECO:0000256" key="1">
    <source>
        <dbReference type="ARBA" id="ARBA00023122"/>
    </source>
</evidence>
<feature type="domain" description="CBS" evidence="4">
    <location>
        <begin position="392"/>
        <end position="450"/>
    </location>
</feature>
<sequence>MISSALSPPGAVMQLMSLRLRISASSSRASLSSSTIRTRCGASRAGVSMTSWRALRSSSLKMSWSIIAVSSFPELIRQQIWINLRCISSASWPVFARNPLRSSNQLRRSRHGTVTRFKRKTYVQWAPGCKRPTMSTNNKNAEQAMSKADAFTQAGKTAVLQNIHGTMQFLQKFPPFNQMENAHLAYLVEQCQLRFYAADESIIKPGDGPVEHFYIVKQGRIVGERPHSAKGGTETTFEITTGECFPLAALLGERATRTEHLAAEDTFCLQLNKRAFIKLFALSTTFRDFALRGVSSLLDQVNQQVQQRAAETLGTQYSLNTRLGELAMRHPVMCSPETPMRDAVRLMHEQQVGSIVIVDEQQAPLGIFTLRDLREAVADVNADFSAPVRHTMSLSPFHLSPDASAFDAAIAMTRRHIAHVCLVRDGRLCGVVSERDLSSLQRVDLVHLARTIRNAPRIEALAGLRGDIVQLVDRMLAHGASSTQITQIITLLNDHTVCRVIELTLAENGDPGIAFSWLCFGSEGRREQTLHTDQDNGILFEASDAAEAEQIRTLLLPIAERINQSLAQCGFTLCKGNIMAGNPDLCLSRLEWSQRFAAFIREATPENLLASSIYFDLRVVWGDESGGEQLRRGILDQVADNKLFQRMMAENALRQRPPVGRFKDFVLARKGSEKDTLDLKTEGLTPFVDGARLLALANGVGVNNTQERLRQLVEREVIDPLDGAAYEEAYHFIQQTRMQQHQLQSRQNLPYSNRIDPDTLNHLDRRILRESFRQAQRLQTSLTLRYQL</sequence>